<reference evidence="3 4" key="1">
    <citation type="journal article" date="2019" name="Int. J. Syst. Evol. Microbiol.">
        <title>The Global Catalogue of Microorganisms (GCM) 10K type strain sequencing project: providing services to taxonomists for standard genome sequencing and annotation.</title>
        <authorList>
            <consortium name="The Broad Institute Genomics Platform"/>
            <consortium name="The Broad Institute Genome Sequencing Center for Infectious Disease"/>
            <person name="Wu L."/>
            <person name="Ma J."/>
        </authorList>
    </citation>
    <scope>NUCLEOTIDE SEQUENCE [LARGE SCALE GENOMIC DNA]</scope>
    <source>
        <strain evidence="3 4">DT85</strain>
    </source>
</reference>
<name>A0ABD5ZMT7_9EURY</name>
<evidence type="ECO:0008006" key="5">
    <source>
        <dbReference type="Google" id="ProtNLM"/>
    </source>
</evidence>
<keyword evidence="1" id="KW-0732">Signal</keyword>
<dbReference type="PROSITE" id="PS51257">
    <property type="entry name" value="PROKAR_LIPOPROTEIN"/>
    <property type="match status" value="1"/>
</dbReference>
<feature type="compositionally biased region" description="Low complexity" evidence="2">
    <location>
        <begin position="38"/>
        <end position="58"/>
    </location>
</feature>
<accession>A0ABD5ZMT7</accession>
<evidence type="ECO:0000313" key="3">
    <source>
        <dbReference type="EMBL" id="MFC7234568.1"/>
    </source>
</evidence>
<dbReference type="EMBL" id="JBHTAP010000001">
    <property type="protein sequence ID" value="MFC7234568.1"/>
    <property type="molecule type" value="Genomic_DNA"/>
</dbReference>
<gene>
    <name evidence="3" type="ORF">ACFQJ4_04465</name>
</gene>
<feature type="region of interest" description="Disordered" evidence="2">
    <location>
        <begin position="24"/>
        <end position="58"/>
    </location>
</feature>
<comment type="caution">
    <text evidence="3">The sequence shown here is derived from an EMBL/GenBank/DDBJ whole genome shotgun (WGS) entry which is preliminary data.</text>
</comment>
<sequence length="427" mass="44135">MNRRVFVTTVGTLGAAGLAGCMGGDGNEDGDRPGGDAGTATAAGTGTATSTPEPEIETTEGPAEFAVYDAAWAEGESLTVDAGSPVELTVGNRGGEPGRLGGELSAESRVSTVAEPLVGELSLPDEEVPSGQTVTVTSETVTPLFAGGYDATVRTDDGTLPVADEDAAVLAVAPHTGSTGETLPLGGDLRMRVSGVAFEDALYHPETISRGFNSAERYGLYTTLSDQTFAVVEATVENTGNSAARFEGDAVDFAGAAALSPDAEVTTLDGEPLAGANVNPGSRRTGWLLFRVARDAVPDAAVNHYRDSPTAAADAVWDLGLSDVRFPSFELTDVDVPDTFVDGNGEQPLAFTVANTGEATGTFRGAIEWRLPDDDSWDGLLAGNDELVARIPPGESATIRTTTTADGEESFEYRFQPFGVTFLVEAP</sequence>
<evidence type="ECO:0000313" key="4">
    <source>
        <dbReference type="Proteomes" id="UP001596398"/>
    </source>
</evidence>
<protein>
    <recommendedName>
        <fullName evidence="5">DUF4352 domain-containing protein</fullName>
    </recommendedName>
</protein>
<evidence type="ECO:0000256" key="2">
    <source>
        <dbReference type="SAM" id="MobiDB-lite"/>
    </source>
</evidence>
<keyword evidence="4" id="KW-1185">Reference proteome</keyword>
<dbReference type="InterPro" id="IPR029050">
    <property type="entry name" value="Immunoprotect_excell_Ig-like"/>
</dbReference>
<dbReference type="AlphaFoldDB" id="A0ABD5ZMT7"/>
<dbReference type="GeneID" id="79266236"/>
<dbReference type="Proteomes" id="UP001596398">
    <property type="component" value="Unassembled WGS sequence"/>
</dbReference>
<evidence type="ECO:0000256" key="1">
    <source>
        <dbReference type="ARBA" id="ARBA00022729"/>
    </source>
</evidence>
<dbReference type="RefSeq" id="WP_276235574.1">
    <property type="nucleotide sequence ID" value="NZ_CP119802.1"/>
</dbReference>
<dbReference type="Gene3D" id="2.60.40.1240">
    <property type="match status" value="1"/>
</dbReference>
<organism evidence="3 4">
    <name type="scientific">Halosegnis marinus</name>
    <dbReference type="NCBI Taxonomy" id="3034023"/>
    <lineage>
        <taxon>Archaea</taxon>
        <taxon>Methanobacteriati</taxon>
        <taxon>Methanobacteriota</taxon>
        <taxon>Stenosarchaea group</taxon>
        <taxon>Halobacteria</taxon>
        <taxon>Halobacteriales</taxon>
        <taxon>Natronomonadaceae</taxon>
        <taxon>Halosegnis</taxon>
    </lineage>
</organism>
<proteinExistence type="predicted"/>